<dbReference type="InterPro" id="IPR007831">
    <property type="entry name" value="T2SS_GspE_N"/>
</dbReference>
<keyword evidence="3" id="KW-1185">Reference proteome</keyword>
<dbReference type="GO" id="GO:0016887">
    <property type="term" value="F:ATP hydrolysis activity"/>
    <property type="evidence" value="ECO:0007669"/>
    <property type="project" value="TreeGrafter"/>
</dbReference>
<dbReference type="KEGG" id="vin:AKJ08_1446"/>
<organism evidence="2 3">
    <name type="scientific">Vulgatibacter incomptus</name>
    <dbReference type="NCBI Taxonomy" id="1391653"/>
    <lineage>
        <taxon>Bacteria</taxon>
        <taxon>Pseudomonadati</taxon>
        <taxon>Myxococcota</taxon>
        <taxon>Myxococcia</taxon>
        <taxon>Myxococcales</taxon>
        <taxon>Cystobacterineae</taxon>
        <taxon>Vulgatibacteraceae</taxon>
        <taxon>Vulgatibacter</taxon>
    </lineage>
</organism>
<reference evidence="2 3" key="1">
    <citation type="submission" date="2015-08" db="EMBL/GenBank/DDBJ databases">
        <authorList>
            <person name="Babu N.S."/>
            <person name="Beckwith C.J."/>
            <person name="Beseler K.G."/>
            <person name="Brison A."/>
            <person name="Carone J.V."/>
            <person name="Caskin T.P."/>
            <person name="Diamond M."/>
            <person name="Durham M.E."/>
            <person name="Foxe J.M."/>
            <person name="Go M."/>
            <person name="Henderson B.A."/>
            <person name="Jones I.B."/>
            <person name="McGettigan J.A."/>
            <person name="Micheletti S.J."/>
            <person name="Nasrallah M.E."/>
            <person name="Ortiz D."/>
            <person name="Piller C.R."/>
            <person name="Privatt S.R."/>
            <person name="Schneider S.L."/>
            <person name="Sharp S."/>
            <person name="Smith T.C."/>
            <person name="Stanton J.D."/>
            <person name="Ullery H.E."/>
            <person name="Wilson R.J."/>
            <person name="Serrano M.G."/>
            <person name="Buck G."/>
            <person name="Lee V."/>
            <person name="Wang Y."/>
            <person name="Carvalho R."/>
            <person name="Voegtly L."/>
            <person name="Shi R."/>
            <person name="Duckworth R."/>
            <person name="Johnson A."/>
            <person name="Loviza R."/>
            <person name="Walstead R."/>
            <person name="Shah Z."/>
            <person name="Kiflezghi M."/>
            <person name="Wade K."/>
            <person name="Ball S.L."/>
            <person name="Bradley K.W."/>
            <person name="Asai D.J."/>
            <person name="Bowman C.A."/>
            <person name="Russell D.A."/>
            <person name="Pope W.H."/>
            <person name="Jacobs-Sera D."/>
            <person name="Hendrix R.W."/>
            <person name="Hatfull G.F."/>
        </authorList>
    </citation>
    <scope>NUCLEOTIDE SEQUENCE [LARGE SCALE GENOMIC DNA]</scope>
    <source>
        <strain evidence="2 3">DSM 27710</strain>
    </source>
</reference>
<protein>
    <submittedName>
        <fullName evidence="2">Type IV fimbrial assembly, ATPase PilB</fullName>
    </submittedName>
</protein>
<dbReference type="SUPFAM" id="SSF160246">
    <property type="entry name" value="EspE N-terminal domain-like"/>
    <property type="match status" value="1"/>
</dbReference>
<gene>
    <name evidence="2" type="ORF">AKJ08_1446</name>
</gene>
<evidence type="ECO:0000259" key="1">
    <source>
        <dbReference type="Pfam" id="PF05157"/>
    </source>
</evidence>
<dbReference type="Proteomes" id="UP000055590">
    <property type="component" value="Chromosome"/>
</dbReference>
<feature type="domain" description="Type II secretion system protein GspE N-terminal" evidence="1">
    <location>
        <begin position="55"/>
        <end position="144"/>
    </location>
</feature>
<accession>A0A0K1PD61</accession>
<dbReference type="Pfam" id="PF05157">
    <property type="entry name" value="MshEN"/>
    <property type="match status" value="1"/>
</dbReference>
<name>A0A0K1PD61_9BACT</name>
<evidence type="ECO:0000313" key="3">
    <source>
        <dbReference type="Proteomes" id="UP000055590"/>
    </source>
</evidence>
<dbReference type="STRING" id="1391653.AKJ08_1446"/>
<dbReference type="Gene3D" id="3.30.300.160">
    <property type="entry name" value="Type II secretion system, protein E, N-terminal domain"/>
    <property type="match status" value="1"/>
</dbReference>
<dbReference type="GO" id="GO:0005886">
    <property type="term" value="C:plasma membrane"/>
    <property type="evidence" value="ECO:0007669"/>
    <property type="project" value="TreeGrafter"/>
</dbReference>
<sequence length="263" mass="28601">MKLGELLLASGAIDKLQLEAALGHQRRWGGRLGEIVVDMRFAGDDRISGALARQLGVPAVDVTAREIPAEIIGLIPQALCEKHNLLAFDLQKTERGPGRLFVAMSDPTNLEAIDDLRFRTGMSIAVAAAPVSAIDAALRHYFHGAPLQLAPEIVTNAAPMFGDAPQFEFGTEAEEDKGPDMVVVELSDLFDMSPPPPSQSSSEAEQIAYLQLEVIERIEALARRTEDGDQPVPPWKLFASLVSLLVRQGIIRDATFLDELVKE</sequence>
<proteinExistence type="predicted"/>
<dbReference type="PATRIC" id="fig|1391653.3.peg.1518"/>
<dbReference type="InterPro" id="IPR037257">
    <property type="entry name" value="T2SS_E_N_sf"/>
</dbReference>
<dbReference type="PANTHER" id="PTHR30258">
    <property type="entry name" value="TYPE II SECRETION SYSTEM PROTEIN GSPE-RELATED"/>
    <property type="match status" value="1"/>
</dbReference>
<dbReference type="PANTHER" id="PTHR30258:SF3">
    <property type="entry name" value="SLL1921 PROTEIN"/>
    <property type="match status" value="1"/>
</dbReference>
<dbReference type="EMBL" id="CP012332">
    <property type="protein sequence ID" value="AKU91059.1"/>
    <property type="molecule type" value="Genomic_DNA"/>
</dbReference>
<dbReference type="AlphaFoldDB" id="A0A0K1PD61"/>
<evidence type="ECO:0000313" key="2">
    <source>
        <dbReference type="EMBL" id="AKU91059.1"/>
    </source>
</evidence>